<reference evidence="9 10" key="1">
    <citation type="journal article" date="2016" name="Nat. Commun.">
        <title>Thousands of microbial genomes shed light on interconnected biogeochemical processes in an aquifer system.</title>
        <authorList>
            <person name="Anantharaman K."/>
            <person name="Brown C.T."/>
            <person name="Hug L.A."/>
            <person name="Sharon I."/>
            <person name="Castelle C.J."/>
            <person name="Probst A.J."/>
            <person name="Thomas B.C."/>
            <person name="Singh A."/>
            <person name="Wilkins M.J."/>
            <person name="Karaoz U."/>
            <person name="Brodie E.L."/>
            <person name="Williams K.H."/>
            <person name="Hubbard S.S."/>
            <person name="Banfield J.F."/>
        </authorList>
    </citation>
    <scope>NUCLEOTIDE SEQUENCE [LARGE SCALE GENOMIC DNA]</scope>
</reference>
<dbReference type="SMART" id="SM00316">
    <property type="entry name" value="S1"/>
    <property type="match status" value="1"/>
</dbReference>
<dbReference type="GO" id="GO:0005829">
    <property type="term" value="C:cytosol"/>
    <property type="evidence" value="ECO:0007669"/>
    <property type="project" value="TreeGrafter"/>
</dbReference>
<dbReference type="Pfam" id="PF00575">
    <property type="entry name" value="S1"/>
    <property type="match status" value="1"/>
</dbReference>
<evidence type="ECO:0000256" key="1">
    <source>
        <dbReference type="ARBA" id="ARBA00007404"/>
    </source>
</evidence>
<dbReference type="PANTHER" id="PTHR11252">
    <property type="entry name" value="POLYRIBONUCLEOTIDE NUCLEOTIDYLTRANSFERASE"/>
    <property type="match status" value="1"/>
</dbReference>
<dbReference type="FunFam" id="3.30.1370.10:FF:000001">
    <property type="entry name" value="Polyribonucleotide nucleotidyltransferase"/>
    <property type="match status" value="1"/>
</dbReference>
<dbReference type="CDD" id="cd11364">
    <property type="entry name" value="RNase_PH_PNPase_2"/>
    <property type="match status" value="1"/>
</dbReference>
<evidence type="ECO:0000256" key="4">
    <source>
        <dbReference type="ARBA" id="ARBA00022695"/>
    </source>
</evidence>
<dbReference type="InterPro" id="IPR020568">
    <property type="entry name" value="Ribosomal_Su5_D2-typ_SF"/>
</dbReference>
<gene>
    <name evidence="9" type="ORF">A2995_01145</name>
</gene>
<dbReference type="PANTHER" id="PTHR11252:SF0">
    <property type="entry name" value="POLYRIBONUCLEOTIDE NUCLEOTIDYLTRANSFERASE 1, MITOCHONDRIAL"/>
    <property type="match status" value="1"/>
</dbReference>
<feature type="domain" description="S1 motif" evidence="8">
    <location>
        <begin position="642"/>
        <end position="709"/>
    </location>
</feature>
<dbReference type="SUPFAM" id="SSF54791">
    <property type="entry name" value="Eukaryotic type KH-domain (KH-domain type I)"/>
    <property type="match status" value="1"/>
</dbReference>
<dbReference type="GO" id="GO:0003723">
    <property type="term" value="F:RNA binding"/>
    <property type="evidence" value="ECO:0007669"/>
    <property type="project" value="UniProtKB-UniRule"/>
</dbReference>
<evidence type="ECO:0000259" key="8">
    <source>
        <dbReference type="PROSITE" id="PS50126"/>
    </source>
</evidence>
<evidence type="ECO:0000256" key="3">
    <source>
        <dbReference type="ARBA" id="ARBA00022679"/>
    </source>
</evidence>
<comment type="similarity">
    <text evidence="1">Belongs to the polyribonucleotide nucleotidyltransferase family.</text>
</comment>
<name>A0A1F6WZW2_9BACT</name>
<dbReference type="InterPro" id="IPR004088">
    <property type="entry name" value="KH_dom_type_1"/>
</dbReference>
<dbReference type="Proteomes" id="UP000185809">
    <property type="component" value="Unassembled WGS sequence"/>
</dbReference>
<dbReference type="Gene3D" id="2.40.50.140">
    <property type="entry name" value="Nucleic acid-binding proteins"/>
    <property type="match status" value="1"/>
</dbReference>
<dbReference type="NCBIfam" id="TIGR03591">
    <property type="entry name" value="polynuc_phos"/>
    <property type="match status" value="1"/>
</dbReference>
<dbReference type="PIRSF" id="PIRSF005499">
    <property type="entry name" value="PNPase"/>
    <property type="match status" value="1"/>
</dbReference>
<dbReference type="InterPro" id="IPR027408">
    <property type="entry name" value="PNPase/RNase_PH_dom_sf"/>
</dbReference>
<dbReference type="InterPro" id="IPR012340">
    <property type="entry name" value="NA-bd_OB-fold"/>
</dbReference>
<evidence type="ECO:0000313" key="10">
    <source>
        <dbReference type="Proteomes" id="UP000185809"/>
    </source>
</evidence>
<dbReference type="GO" id="GO:0000175">
    <property type="term" value="F:3'-5'-RNA exonuclease activity"/>
    <property type="evidence" value="ECO:0007669"/>
    <property type="project" value="TreeGrafter"/>
</dbReference>
<dbReference type="InterPro" id="IPR036612">
    <property type="entry name" value="KH_dom_type_1_sf"/>
</dbReference>
<proteinExistence type="inferred from homology"/>
<dbReference type="NCBIfam" id="NF008805">
    <property type="entry name" value="PRK11824.1"/>
    <property type="match status" value="1"/>
</dbReference>
<dbReference type="GO" id="GO:0004654">
    <property type="term" value="F:polyribonucleotide nucleotidyltransferase activity"/>
    <property type="evidence" value="ECO:0007669"/>
    <property type="project" value="UniProtKB-UniRule"/>
</dbReference>
<dbReference type="InterPro" id="IPR004087">
    <property type="entry name" value="KH_dom"/>
</dbReference>
<dbReference type="SMART" id="SM00322">
    <property type="entry name" value="KH"/>
    <property type="match status" value="1"/>
</dbReference>
<evidence type="ECO:0000256" key="2">
    <source>
        <dbReference type="ARBA" id="ARBA00012416"/>
    </source>
</evidence>
<evidence type="ECO:0000256" key="5">
    <source>
        <dbReference type="ARBA" id="ARBA00022884"/>
    </source>
</evidence>
<dbReference type="AlphaFoldDB" id="A0A1F6WZW2"/>
<comment type="caution">
    <text evidence="9">The sequence shown here is derived from an EMBL/GenBank/DDBJ whole genome shotgun (WGS) entry which is preliminary data.</text>
</comment>
<keyword evidence="4" id="KW-0548">Nucleotidyltransferase</keyword>
<sequence>MKTKEYSVEIGGKKIIAQFTDLADQADGSVILKSEDTVVFASAVMSKKKEDLGFFNLTVEYMEKFYAAGEILGSRFTRREGRPSNEAIITSRMIDRTIRPLFEKHIKYGVQIIVMVLSVGKQDPGILAINASSLALGTSSIPWDGPIGAVQVGKLKGEKELKINSNLSIKTDTSQDIVSTHDVNLVVCGKDGNINMIEAMAFESPEEEIGKAFNLASIEITKWEKFQKEIINETGKEKIIIEKPEIPREIIDLFKKNLEEKAKNYIFSDSKKTDQLNKFGIEELENEWEKLIENKYPEDEDLKSLAKDFIYHKVDEILHEEVLKNNKRADGRELDEVRLIYAQAGNISPILHGSGIFYRGATHVFSALTLGGPEDAFLSDGIEVRGEKRFMHHYNFPPFSSGETGRVGGLNRREIGHGTLAEKALIPVIPSKEDFPYTIRLVSESMASNGSTSQASICASTIALMDGGVPIKAPVAGIAIGLMMSKVKSASGELDYKILTDIQGPEDHHGDMDFKVAGTREGVTAIQLDIKVGGIPIKILEEGLRQAKKARLEILDIIEKEIEKPRLNISSNAPKILITKIKTDQIGLLIGPGGKTINGIKDRTGADIKVEDDGSVYLTGKNGSAEEALKIVEELTHEYKIGDTAEGVVVKVLDFGAFVKISPTTEGLVHISELASFRVDDIFKIIKEGEKVPVKIIKVDNGKLGLSIKAIKPDFFPKPFIKK</sequence>
<protein>
    <recommendedName>
        <fullName evidence="2 6">Polyribonucleotide nucleotidyltransferase</fullName>
        <ecNumber evidence="2 6">2.7.7.8</ecNumber>
    </recommendedName>
</protein>
<dbReference type="SUPFAM" id="SSF50249">
    <property type="entry name" value="Nucleic acid-binding proteins"/>
    <property type="match status" value="1"/>
</dbReference>
<organism evidence="9 10">
    <name type="scientific">Candidatus Nomurabacteria bacterium RIFCSPLOWO2_01_FULL_33_24</name>
    <dbReference type="NCBI Taxonomy" id="1801765"/>
    <lineage>
        <taxon>Bacteria</taxon>
        <taxon>Candidatus Nomuraibacteriota</taxon>
    </lineage>
</organism>
<dbReference type="Gene3D" id="3.30.230.70">
    <property type="entry name" value="GHMP Kinase, N-terminal domain"/>
    <property type="match status" value="2"/>
</dbReference>
<evidence type="ECO:0000256" key="7">
    <source>
        <dbReference type="PROSITE-ProRule" id="PRU00117"/>
    </source>
</evidence>
<dbReference type="EMBL" id="MFUP01000014">
    <property type="protein sequence ID" value="OGI87265.1"/>
    <property type="molecule type" value="Genomic_DNA"/>
</dbReference>
<dbReference type="InterPro" id="IPR036345">
    <property type="entry name" value="ExoRNase_PH_dom2_sf"/>
</dbReference>
<dbReference type="SUPFAM" id="SSF55666">
    <property type="entry name" value="Ribonuclease PH domain 2-like"/>
    <property type="match status" value="2"/>
</dbReference>
<accession>A0A1F6WZW2</accession>
<dbReference type="InterPro" id="IPR001247">
    <property type="entry name" value="ExoRNase_PH_dom1"/>
</dbReference>
<dbReference type="Gene3D" id="3.30.1370.10">
    <property type="entry name" value="K Homology domain, type 1"/>
    <property type="match status" value="1"/>
</dbReference>
<dbReference type="GO" id="GO:0006402">
    <property type="term" value="P:mRNA catabolic process"/>
    <property type="evidence" value="ECO:0007669"/>
    <property type="project" value="UniProtKB-UniRule"/>
</dbReference>
<keyword evidence="3 9" id="KW-0808">Transferase</keyword>
<dbReference type="PROSITE" id="PS50084">
    <property type="entry name" value="KH_TYPE_1"/>
    <property type="match status" value="1"/>
</dbReference>
<dbReference type="Pfam" id="PF00013">
    <property type="entry name" value="KH_1"/>
    <property type="match status" value="1"/>
</dbReference>
<dbReference type="CDD" id="cd02393">
    <property type="entry name" value="KH-I_PNPase"/>
    <property type="match status" value="1"/>
</dbReference>
<dbReference type="EC" id="2.7.7.8" evidence="2 6"/>
<dbReference type="InterPro" id="IPR003029">
    <property type="entry name" value="S1_domain"/>
</dbReference>
<evidence type="ECO:0000256" key="6">
    <source>
        <dbReference type="NCBIfam" id="TIGR03591"/>
    </source>
</evidence>
<keyword evidence="5 7" id="KW-0694">RNA-binding</keyword>
<dbReference type="PROSITE" id="PS50126">
    <property type="entry name" value="S1"/>
    <property type="match status" value="1"/>
</dbReference>
<dbReference type="InterPro" id="IPR012162">
    <property type="entry name" value="PNPase"/>
</dbReference>
<dbReference type="Pfam" id="PF01138">
    <property type="entry name" value="RNase_PH"/>
    <property type="match status" value="2"/>
</dbReference>
<dbReference type="SUPFAM" id="SSF54211">
    <property type="entry name" value="Ribosomal protein S5 domain 2-like"/>
    <property type="match status" value="2"/>
</dbReference>
<evidence type="ECO:0000313" key="9">
    <source>
        <dbReference type="EMBL" id="OGI87265.1"/>
    </source>
</evidence>